<evidence type="ECO:0000256" key="1">
    <source>
        <dbReference type="SAM" id="MobiDB-lite"/>
    </source>
</evidence>
<protein>
    <submittedName>
        <fullName evidence="2">Uncharacterized protein</fullName>
    </submittedName>
</protein>
<sequence length="109" mass="11954">MPVGDPAADYLDQLPAIGSMLNYLIAIPRGDGTFTTLPPWKVNEFNRIFSQQHNNKKKPGHEHGHEGHHKSTALPTIKAPEIPAGPLPTRPTGPAFTTYAESQLLTMIF</sequence>
<proteinExistence type="predicted"/>
<feature type="compositionally biased region" description="Basic residues" evidence="1">
    <location>
        <begin position="54"/>
        <end position="71"/>
    </location>
</feature>
<keyword evidence="3" id="KW-1185">Reference proteome</keyword>
<dbReference type="Proteomes" id="UP001150907">
    <property type="component" value="Unassembled WGS sequence"/>
</dbReference>
<comment type="caution">
    <text evidence="2">The sequence shown here is derived from an EMBL/GenBank/DDBJ whole genome shotgun (WGS) entry which is preliminary data.</text>
</comment>
<name>A0A9W8BHQ6_9FUNG</name>
<evidence type="ECO:0000313" key="2">
    <source>
        <dbReference type="EMBL" id="KAJ2003543.1"/>
    </source>
</evidence>
<gene>
    <name evidence="2" type="ORF">H4R26_003008</name>
</gene>
<dbReference type="EMBL" id="JANBQF010000213">
    <property type="protein sequence ID" value="KAJ2003543.1"/>
    <property type="molecule type" value="Genomic_DNA"/>
</dbReference>
<dbReference type="AlphaFoldDB" id="A0A9W8BHQ6"/>
<accession>A0A9W8BHQ6</accession>
<organism evidence="2 3">
    <name type="scientific">Coemansia thaxteri</name>
    <dbReference type="NCBI Taxonomy" id="2663907"/>
    <lineage>
        <taxon>Eukaryota</taxon>
        <taxon>Fungi</taxon>
        <taxon>Fungi incertae sedis</taxon>
        <taxon>Zoopagomycota</taxon>
        <taxon>Kickxellomycotina</taxon>
        <taxon>Kickxellomycetes</taxon>
        <taxon>Kickxellales</taxon>
        <taxon>Kickxellaceae</taxon>
        <taxon>Coemansia</taxon>
    </lineage>
</organism>
<feature type="region of interest" description="Disordered" evidence="1">
    <location>
        <begin position="50"/>
        <end position="95"/>
    </location>
</feature>
<dbReference type="OrthoDB" id="5511652at2759"/>
<reference evidence="2" key="1">
    <citation type="submission" date="2022-07" db="EMBL/GenBank/DDBJ databases">
        <title>Phylogenomic reconstructions and comparative analyses of Kickxellomycotina fungi.</title>
        <authorList>
            <person name="Reynolds N.K."/>
            <person name="Stajich J.E."/>
            <person name="Barry K."/>
            <person name="Grigoriev I.V."/>
            <person name="Crous P."/>
            <person name="Smith M.E."/>
        </authorList>
    </citation>
    <scope>NUCLEOTIDE SEQUENCE</scope>
    <source>
        <strain evidence="2">IMI 214461</strain>
    </source>
</reference>
<evidence type="ECO:0000313" key="3">
    <source>
        <dbReference type="Proteomes" id="UP001150907"/>
    </source>
</evidence>